<gene>
    <name evidence="1" type="ORF">PAC_02322</name>
</gene>
<evidence type="ECO:0000313" key="1">
    <source>
        <dbReference type="EMBL" id="CZR52445.1"/>
    </source>
</evidence>
<dbReference type="OrthoDB" id="3360643at2759"/>
<keyword evidence="2" id="KW-1185">Reference proteome</keyword>
<sequence>MEAPTSNIKSQQVSDYPFIHSNSIMLSAKVLAVLGIFRITAQAQSVLTVRKFVSTMIVPAFPVESGLSFHALWPGLQPTGDAFVYQNVIDDYYPTGTNTRWDVSTWYGPYDAAGDYTEYSTSPVTPGDYITTDFQFYAPTNTWTETQIIEPKASGTASGESPSTTSISVSFKNFPNNADALTEFLFVIELQLAATWNFGSFTFHSIIMTANTTNTAWCSAPYYQGSFTHSITTPVATVVNGQCQCYVAQLTFIAPTTNSALSPAAAAASVGNGNVTRGPIKFTG</sequence>
<name>A0A1L7WI44_9HELO</name>
<dbReference type="AlphaFoldDB" id="A0A1L7WI44"/>
<organism evidence="1 2">
    <name type="scientific">Phialocephala subalpina</name>
    <dbReference type="NCBI Taxonomy" id="576137"/>
    <lineage>
        <taxon>Eukaryota</taxon>
        <taxon>Fungi</taxon>
        <taxon>Dikarya</taxon>
        <taxon>Ascomycota</taxon>
        <taxon>Pezizomycotina</taxon>
        <taxon>Leotiomycetes</taxon>
        <taxon>Helotiales</taxon>
        <taxon>Mollisiaceae</taxon>
        <taxon>Phialocephala</taxon>
        <taxon>Phialocephala fortinii species complex</taxon>
    </lineage>
</organism>
<dbReference type="EMBL" id="FJOG01000002">
    <property type="protein sequence ID" value="CZR52445.1"/>
    <property type="molecule type" value="Genomic_DNA"/>
</dbReference>
<proteinExistence type="predicted"/>
<protein>
    <submittedName>
        <fullName evidence="1">Uncharacterized protein</fullName>
    </submittedName>
</protein>
<reference evidence="1 2" key="1">
    <citation type="submission" date="2016-03" db="EMBL/GenBank/DDBJ databases">
        <authorList>
            <person name="Ploux O."/>
        </authorList>
    </citation>
    <scope>NUCLEOTIDE SEQUENCE [LARGE SCALE GENOMIC DNA]</scope>
    <source>
        <strain evidence="1 2">UAMH 11012</strain>
    </source>
</reference>
<evidence type="ECO:0000313" key="2">
    <source>
        <dbReference type="Proteomes" id="UP000184330"/>
    </source>
</evidence>
<dbReference type="Proteomes" id="UP000184330">
    <property type="component" value="Unassembled WGS sequence"/>
</dbReference>
<accession>A0A1L7WI44</accession>